<keyword evidence="2" id="KW-0812">Transmembrane</keyword>
<feature type="compositionally biased region" description="Basic and acidic residues" evidence="1">
    <location>
        <begin position="20"/>
        <end position="42"/>
    </location>
</feature>
<accession>A0ABW2RXP8</accession>
<reference evidence="4" key="1">
    <citation type="journal article" date="2019" name="Int. J. Syst. Evol. Microbiol.">
        <title>The Global Catalogue of Microorganisms (GCM) 10K type strain sequencing project: providing services to taxonomists for standard genome sequencing and annotation.</title>
        <authorList>
            <consortium name="The Broad Institute Genomics Platform"/>
            <consortium name="The Broad Institute Genome Sequencing Center for Infectious Disease"/>
            <person name="Wu L."/>
            <person name="Ma J."/>
        </authorList>
    </citation>
    <scope>NUCLEOTIDE SEQUENCE [LARGE SCALE GENOMIC DNA]</scope>
    <source>
        <strain evidence="4">ICMP 19430</strain>
    </source>
</reference>
<feature type="transmembrane region" description="Helical" evidence="2">
    <location>
        <begin position="237"/>
        <end position="258"/>
    </location>
</feature>
<sequence length="427" mass="44601">MIEAVLGLSTSRSEPAQPRPEPEQPRPEPEQPRPEPEQRIDTDAGGGRVVLHGLLAIATLTPAQAALLVTDVIDQLEAVRCPDGYPILRNHGVTVSDRGQLAIDAAGSAASWDDVDDAVASLLRSIATNCRDRALADRLDESMARSTDLADLAQRVRGTVATELDPSTTGRTRHQLAELVSATQGRTLSDDRVETDRANAESRPSPAAGPSLAPKGWHPPVGNPWHRRRRRLSRRRGLLGLVSILLLVGVVWAAPGAWSELRRGWDAVLHPVNPSELNHISPVSPPPPAPPVADQANSPTAQGTAEAGPVHTGLPGSAGPITRVTATFANGECATGQPCTMRVDVHVDPAANVGAVTWHVSVYDRCSGAVHPGSDVTMPVPPGGQQVYGITSVVLPPAPALAVAALTSAPAAAASEPAFVPAENATC</sequence>
<gene>
    <name evidence="3" type="ORF">ACFQS9_11940</name>
</gene>
<evidence type="ECO:0000313" key="3">
    <source>
        <dbReference type="EMBL" id="MFC7448599.1"/>
    </source>
</evidence>
<feature type="region of interest" description="Disordered" evidence="1">
    <location>
        <begin position="1"/>
        <end position="44"/>
    </location>
</feature>
<organism evidence="3 4">
    <name type="scientific">Rhodococcus daqingensis</name>
    <dbReference type="NCBI Taxonomy" id="2479363"/>
    <lineage>
        <taxon>Bacteria</taxon>
        <taxon>Bacillati</taxon>
        <taxon>Actinomycetota</taxon>
        <taxon>Actinomycetes</taxon>
        <taxon>Mycobacteriales</taxon>
        <taxon>Nocardiaceae</taxon>
        <taxon>Rhodococcus</taxon>
    </lineage>
</organism>
<comment type="caution">
    <text evidence="3">The sequence shown here is derived from an EMBL/GenBank/DDBJ whole genome shotgun (WGS) entry which is preliminary data.</text>
</comment>
<protein>
    <submittedName>
        <fullName evidence="3">Uncharacterized protein</fullName>
    </submittedName>
</protein>
<keyword evidence="2" id="KW-0472">Membrane</keyword>
<feature type="region of interest" description="Disordered" evidence="1">
    <location>
        <begin position="279"/>
        <end position="308"/>
    </location>
</feature>
<dbReference type="EMBL" id="JBHTCS010000013">
    <property type="protein sequence ID" value="MFC7448599.1"/>
    <property type="molecule type" value="Genomic_DNA"/>
</dbReference>
<dbReference type="Proteomes" id="UP001596484">
    <property type="component" value="Unassembled WGS sequence"/>
</dbReference>
<evidence type="ECO:0000256" key="2">
    <source>
        <dbReference type="SAM" id="Phobius"/>
    </source>
</evidence>
<keyword evidence="2" id="KW-1133">Transmembrane helix</keyword>
<dbReference type="RefSeq" id="WP_378404810.1">
    <property type="nucleotide sequence ID" value="NZ_JBHTCS010000013.1"/>
</dbReference>
<proteinExistence type="predicted"/>
<evidence type="ECO:0000256" key="1">
    <source>
        <dbReference type="SAM" id="MobiDB-lite"/>
    </source>
</evidence>
<name>A0ABW2RXP8_9NOCA</name>
<keyword evidence="4" id="KW-1185">Reference proteome</keyword>
<feature type="region of interest" description="Disordered" evidence="1">
    <location>
        <begin position="181"/>
        <end position="222"/>
    </location>
</feature>
<evidence type="ECO:0000313" key="4">
    <source>
        <dbReference type="Proteomes" id="UP001596484"/>
    </source>
</evidence>
<feature type="compositionally biased region" description="Basic and acidic residues" evidence="1">
    <location>
        <begin position="188"/>
        <end position="200"/>
    </location>
</feature>